<dbReference type="AlphaFoldDB" id="A0A1S4BHL5"/>
<sequence length="96" mass="10303">MVYTLSGVRFPTVPSLHKSPAFTSNADRRNPSVSVFLKKHSVSRKIFAEKSSYEPKSRSSTVAASGKVLVPGSQSDSSSTSTEQLEVADTVPENSL</sequence>
<dbReference type="OMA" id="PCAPSLY"/>
<feature type="region of interest" description="Disordered" evidence="1">
    <location>
        <begin position="57"/>
        <end position="96"/>
    </location>
</feature>
<evidence type="ECO:0000256" key="1">
    <source>
        <dbReference type="SAM" id="MobiDB-lite"/>
    </source>
</evidence>
<protein>
    <submittedName>
        <fullName evidence="2">1,4-alpha-glucan-branching enzyme 1, chloroplastic/amyloplastic-like</fullName>
    </submittedName>
</protein>
<accession>A0A1S4BHL5</accession>
<dbReference type="RefSeq" id="XP_016488370.1">
    <property type="nucleotide sequence ID" value="XM_016632884.1"/>
</dbReference>
<evidence type="ECO:0000313" key="2">
    <source>
        <dbReference type="RefSeq" id="XP_016488370.1"/>
    </source>
</evidence>
<feature type="non-terminal residue" evidence="2">
    <location>
        <position position="96"/>
    </location>
</feature>
<dbReference type="STRING" id="4097.A0A1S4BHL5"/>
<name>A0A1S4BHL5_TOBAC</name>
<dbReference type="PaxDb" id="4097-A0A1S4BHL5"/>
<organism evidence="2">
    <name type="scientific">Nicotiana tabacum</name>
    <name type="common">Common tobacco</name>
    <dbReference type="NCBI Taxonomy" id="4097"/>
    <lineage>
        <taxon>Eukaryota</taxon>
        <taxon>Viridiplantae</taxon>
        <taxon>Streptophyta</taxon>
        <taxon>Embryophyta</taxon>
        <taxon>Tracheophyta</taxon>
        <taxon>Spermatophyta</taxon>
        <taxon>Magnoliopsida</taxon>
        <taxon>eudicotyledons</taxon>
        <taxon>Gunneridae</taxon>
        <taxon>Pentapetalae</taxon>
        <taxon>asterids</taxon>
        <taxon>lamiids</taxon>
        <taxon>Solanales</taxon>
        <taxon>Solanaceae</taxon>
        <taxon>Nicotianoideae</taxon>
        <taxon>Nicotianeae</taxon>
        <taxon>Nicotiana</taxon>
    </lineage>
</organism>
<proteinExistence type="predicted"/>
<reference evidence="2" key="1">
    <citation type="submission" date="2025-08" db="UniProtKB">
        <authorList>
            <consortium name="RefSeq"/>
        </authorList>
    </citation>
    <scope>IDENTIFICATION</scope>
</reference>
<feature type="compositionally biased region" description="Low complexity" evidence="1">
    <location>
        <begin position="73"/>
        <end position="82"/>
    </location>
</feature>
<dbReference type="KEGG" id="nta:107808369"/>
<gene>
    <name evidence="2" type="primary">LOC107808369</name>
</gene>
<dbReference type="OrthoDB" id="1303168at2759"/>